<evidence type="ECO:0000313" key="2">
    <source>
        <dbReference type="Proteomes" id="UP000037530"/>
    </source>
</evidence>
<sequence>MPRQSIETARAEIRTTLEKLIEEATTVVDGYWIEFRMMNMKLQERERKEGAPEGYLRGNYGPRITVRTGKTYIEWVFYGPGRYGGRKKSWGERVAPRKGPVYQMSQFAKKAQPWELEMIEEAENKLRPLRYAIEHVHGAQAYLSRLLSKMDKTETETLNSEEQE</sequence>
<accession>A0A0M0HXM7</accession>
<evidence type="ECO:0000313" key="1">
    <source>
        <dbReference type="EMBL" id="KOO06829.1"/>
    </source>
</evidence>
<proteinExistence type="predicted"/>
<dbReference type="RefSeq" id="WP_053409738.1">
    <property type="nucleotide sequence ID" value="NZ_LHPI01000013.1"/>
</dbReference>
<name>A0A0M0HXM7_9VIBR</name>
<dbReference type="InterPro" id="IPR045809">
    <property type="entry name" value="MobI"/>
</dbReference>
<dbReference type="STRING" id="171383.AKJ31_14030"/>
<dbReference type="AlphaFoldDB" id="A0A0M0HXM7"/>
<protein>
    <submittedName>
        <fullName evidence="1">Uncharacterized protein</fullName>
    </submittedName>
</protein>
<dbReference type="OrthoDB" id="9943844at2"/>
<gene>
    <name evidence="1" type="ORF">AKJ31_14030</name>
</gene>
<reference evidence="2" key="1">
    <citation type="submission" date="2015-08" db="EMBL/GenBank/DDBJ databases">
        <title>Vibrio galatheae sp. nov., a novel member of the Vibrionaceae family isolated from the Solomon Islands.</title>
        <authorList>
            <person name="Giubergia S."/>
            <person name="Machado H."/>
            <person name="Mateiu R.V."/>
            <person name="Gram L."/>
        </authorList>
    </citation>
    <scope>NUCLEOTIDE SEQUENCE [LARGE SCALE GENOMIC DNA]</scope>
    <source>
        <strain evidence="2">DSM 19134</strain>
    </source>
</reference>
<dbReference type="EMBL" id="LHPI01000013">
    <property type="protein sequence ID" value="KOO06829.1"/>
    <property type="molecule type" value="Genomic_DNA"/>
</dbReference>
<keyword evidence="2" id="KW-1185">Reference proteome</keyword>
<dbReference type="PATRIC" id="fig|171383.3.peg.2866"/>
<comment type="caution">
    <text evidence="1">The sequence shown here is derived from an EMBL/GenBank/DDBJ whole genome shotgun (WGS) entry which is preliminary data.</text>
</comment>
<dbReference type="Proteomes" id="UP000037530">
    <property type="component" value="Unassembled WGS sequence"/>
</dbReference>
<organism evidence="1 2">
    <name type="scientific">Vibrio hepatarius</name>
    <dbReference type="NCBI Taxonomy" id="171383"/>
    <lineage>
        <taxon>Bacteria</taxon>
        <taxon>Pseudomonadati</taxon>
        <taxon>Pseudomonadota</taxon>
        <taxon>Gammaproteobacteria</taxon>
        <taxon>Vibrionales</taxon>
        <taxon>Vibrionaceae</taxon>
        <taxon>Vibrio</taxon>
        <taxon>Vibrio oreintalis group</taxon>
    </lineage>
</organism>
<dbReference type="Pfam" id="PF19456">
    <property type="entry name" value="MobI"/>
    <property type="match status" value="1"/>
</dbReference>